<dbReference type="EMBL" id="JBHSBL010000016">
    <property type="protein sequence ID" value="MFC4066799.1"/>
    <property type="molecule type" value="Genomic_DNA"/>
</dbReference>
<evidence type="ECO:0000313" key="2">
    <source>
        <dbReference type="EMBL" id="MFC4066799.1"/>
    </source>
</evidence>
<sequence length="119" mass="13530">MAKFLAGQEINAEPVSSTTTTTTTTTVGAIQIRYVYADGSVAIATEQNRSERHRRGPGEGREEEGRHPLDHRLQQPRRQVRDVHLHQLQDRWMIMSVRTGAVSKRVSEPVRAGRRDQCR</sequence>
<proteinExistence type="predicted"/>
<name>A0ABV8IS57_9ACTN</name>
<keyword evidence="3" id="KW-1185">Reference proteome</keyword>
<organism evidence="2 3">
    <name type="scientific">Actinoplanes subglobosus</name>
    <dbReference type="NCBI Taxonomy" id="1547892"/>
    <lineage>
        <taxon>Bacteria</taxon>
        <taxon>Bacillati</taxon>
        <taxon>Actinomycetota</taxon>
        <taxon>Actinomycetes</taxon>
        <taxon>Micromonosporales</taxon>
        <taxon>Micromonosporaceae</taxon>
        <taxon>Actinoplanes</taxon>
    </lineage>
</organism>
<dbReference type="Proteomes" id="UP001595867">
    <property type="component" value="Unassembled WGS sequence"/>
</dbReference>
<dbReference type="RefSeq" id="WP_378067770.1">
    <property type="nucleotide sequence ID" value="NZ_JBHSBL010000016.1"/>
</dbReference>
<feature type="region of interest" description="Disordered" evidence="1">
    <location>
        <begin position="45"/>
        <end position="80"/>
    </location>
</feature>
<reference evidence="3" key="1">
    <citation type="journal article" date="2019" name="Int. J. Syst. Evol. Microbiol.">
        <title>The Global Catalogue of Microorganisms (GCM) 10K type strain sequencing project: providing services to taxonomists for standard genome sequencing and annotation.</title>
        <authorList>
            <consortium name="The Broad Institute Genomics Platform"/>
            <consortium name="The Broad Institute Genome Sequencing Center for Infectious Disease"/>
            <person name="Wu L."/>
            <person name="Ma J."/>
        </authorList>
    </citation>
    <scope>NUCLEOTIDE SEQUENCE [LARGE SCALE GENOMIC DNA]</scope>
    <source>
        <strain evidence="3">TBRC 5832</strain>
    </source>
</reference>
<protein>
    <submittedName>
        <fullName evidence="2">Uncharacterized protein</fullName>
    </submittedName>
</protein>
<evidence type="ECO:0000313" key="3">
    <source>
        <dbReference type="Proteomes" id="UP001595867"/>
    </source>
</evidence>
<gene>
    <name evidence="2" type="ORF">ACFO0C_17815</name>
</gene>
<feature type="region of interest" description="Disordered" evidence="1">
    <location>
        <begin position="1"/>
        <end position="23"/>
    </location>
</feature>
<comment type="caution">
    <text evidence="2">The sequence shown here is derived from an EMBL/GenBank/DDBJ whole genome shotgun (WGS) entry which is preliminary data.</text>
</comment>
<accession>A0ABV8IS57</accession>
<evidence type="ECO:0000256" key="1">
    <source>
        <dbReference type="SAM" id="MobiDB-lite"/>
    </source>
</evidence>
<feature type="compositionally biased region" description="Basic and acidic residues" evidence="1">
    <location>
        <begin position="56"/>
        <end position="80"/>
    </location>
</feature>